<reference evidence="1" key="2">
    <citation type="submission" date="2021-01" db="EMBL/GenBank/DDBJ databases">
        <authorList>
            <person name="Schikora-Tamarit M.A."/>
        </authorList>
    </citation>
    <scope>NUCLEOTIDE SEQUENCE</scope>
    <source>
        <strain evidence="1">CBS2887</strain>
    </source>
</reference>
<dbReference type="EMBL" id="JAEUBG010000605">
    <property type="protein sequence ID" value="KAH3687865.1"/>
    <property type="molecule type" value="Genomic_DNA"/>
</dbReference>
<name>A0A9P8QEB7_WICPI</name>
<comment type="caution">
    <text evidence="1">The sequence shown here is derived from an EMBL/GenBank/DDBJ whole genome shotgun (WGS) entry which is preliminary data.</text>
</comment>
<dbReference type="Proteomes" id="UP000774326">
    <property type="component" value="Unassembled WGS sequence"/>
</dbReference>
<keyword evidence="2" id="KW-1185">Reference proteome</keyword>
<evidence type="ECO:0000313" key="2">
    <source>
        <dbReference type="Proteomes" id="UP000774326"/>
    </source>
</evidence>
<protein>
    <submittedName>
        <fullName evidence="1">Uncharacterized protein</fullName>
    </submittedName>
</protein>
<dbReference type="AlphaFoldDB" id="A0A9P8QEB7"/>
<gene>
    <name evidence="1" type="ORF">WICPIJ_001158</name>
</gene>
<proteinExistence type="predicted"/>
<accession>A0A9P8QEB7</accession>
<evidence type="ECO:0000313" key="1">
    <source>
        <dbReference type="EMBL" id="KAH3687865.1"/>
    </source>
</evidence>
<sequence>MASGWISTIFSWASGSSTTMASGCFSASTSLDLLSPAMEPSLPTAPLISASVKSEAALALAVEYNSRFKTSSSSPSTTGL</sequence>
<organism evidence="1 2">
    <name type="scientific">Wickerhamomyces pijperi</name>
    <name type="common">Yeast</name>
    <name type="synonym">Pichia pijperi</name>
    <dbReference type="NCBI Taxonomy" id="599730"/>
    <lineage>
        <taxon>Eukaryota</taxon>
        <taxon>Fungi</taxon>
        <taxon>Dikarya</taxon>
        <taxon>Ascomycota</taxon>
        <taxon>Saccharomycotina</taxon>
        <taxon>Saccharomycetes</taxon>
        <taxon>Phaffomycetales</taxon>
        <taxon>Wickerhamomycetaceae</taxon>
        <taxon>Wickerhamomyces</taxon>
    </lineage>
</organism>
<reference evidence="1" key="1">
    <citation type="journal article" date="2021" name="Open Biol.">
        <title>Shared evolutionary footprints suggest mitochondrial oxidative damage underlies multiple complex I losses in fungi.</title>
        <authorList>
            <person name="Schikora-Tamarit M.A."/>
            <person name="Marcet-Houben M."/>
            <person name="Nosek J."/>
            <person name="Gabaldon T."/>
        </authorList>
    </citation>
    <scope>NUCLEOTIDE SEQUENCE</scope>
    <source>
        <strain evidence="1">CBS2887</strain>
    </source>
</reference>